<protein>
    <submittedName>
        <fullName evidence="1">Uncharacterized protein</fullName>
    </submittedName>
</protein>
<proteinExistence type="predicted"/>
<dbReference type="AlphaFoldDB" id="A0A1W1EAW7"/>
<sequence length="58" mass="6935">MMFQDKNNLNKENFDAIYQVLEKEFKGITKGFILQPILKMDISDIEEGVFSKLHYQFF</sequence>
<organism evidence="1">
    <name type="scientific">hydrothermal vent metagenome</name>
    <dbReference type="NCBI Taxonomy" id="652676"/>
    <lineage>
        <taxon>unclassified sequences</taxon>
        <taxon>metagenomes</taxon>
        <taxon>ecological metagenomes</taxon>
    </lineage>
</organism>
<name>A0A1W1EAW7_9ZZZZ</name>
<accession>A0A1W1EAW7</accession>
<reference evidence="1" key="1">
    <citation type="submission" date="2016-10" db="EMBL/GenBank/DDBJ databases">
        <authorList>
            <person name="de Groot N.N."/>
        </authorList>
    </citation>
    <scope>NUCLEOTIDE SEQUENCE</scope>
</reference>
<gene>
    <name evidence="1" type="ORF">MNB_SV-4-555</name>
</gene>
<evidence type="ECO:0000313" key="1">
    <source>
        <dbReference type="EMBL" id="SFV91001.1"/>
    </source>
</evidence>
<dbReference type="EMBL" id="FPIB01000026">
    <property type="protein sequence ID" value="SFV91001.1"/>
    <property type="molecule type" value="Genomic_DNA"/>
</dbReference>